<organism evidence="2 3">
    <name type="scientific">Rehmannia glutinosa</name>
    <name type="common">Chinese foxglove</name>
    <dbReference type="NCBI Taxonomy" id="99300"/>
    <lineage>
        <taxon>Eukaryota</taxon>
        <taxon>Viridiplantae</taxon>
        <taxon>Streptophyta</taxon>
        <taxon>Embryophyta</taxon>
        <taxon>Tracheophyta</taxon>
        <taxon>Spermatophyta</taxon>
        <taxon>Magnoliopsida</taxon>
        <taxon>eudicotyledons</taxon>
        <taxon>Gunneridae</taxon>
        <taxon>Pentapetalae</taxon>
        <taxon>asterids</taxon>
        <taxon>lamiids</taxon>
        <taxon>Lamiales</taxon>
        <taxon>Orobanchaceae</taxon>
        <taxon>Rehmannieae</taxon>
        <taxon>Rehmannia</taxon>
    </lineage>
</organism>
<accession>A0ABR0WHF8</accession>
<dbReference type="PANTHER" id="PTHR11439">
    <property type="entry name" value="GAG-POL-RELATED RETROTRANSPOSON"/>
    <property type="match status" value="1"/>
</dbReference>
<protein>
    <recommendedName>
        <fullName evidence="1">Reverse transcriptase Ty1/copia-type domain-containing protein</fullName>
    </recommendedName>
</protein>
<sequence>MEQPPGFVARGKCSSSNTYIYLVVYVDDIVITGNDCEGIKALKQHLFHNFQTKDLGPLRYFLGIEVAQSKSGVAISQRKYALDILEETGLTDCKPVTTPMDPNVKLLPNQGEPYPDPGRYRRLVGKLNYLTMTRPDISFPVSIVSQFLNSPYKGHTNIIGYSDADWAGDENDRRSTSGYCIFIGGNLISWKSKKQTVVARSSTEAEYRAMAHATCELLWLKHLLQELHFCDIGPMELVCDNQSALHLSSNPVFTRGRSI</sequence>
<dbReference type="PANTHER" id="PTHR11439:SF484">
    <property type="entry name" value="REVERSE TRANSCRIPTASE TY1_COPIA-TYPE DOMAIN-CONTAINING PROTEIN"/>
    <property type="match status" value="1"/>
</dbReference>
<keyword evidence="3" id="KW-1185">Reference proteome</keyword>
<dbReference type="CDD" id="cd09272">
    <property type="entry name" value="RNase_HI_RT_Ty1"/>
    <property type="match status" value="1"/>
</dbReference>
<dbReference type="EMBL" id="JABTTQ020000012">
    <property type="protein sequence ID" value="KAK6145570.1"/>
    <property type="molecule type" value="Genomic_DNA"/>
</dbReference>
<dbReference type="InterPro" id="IPR013103">
    <property type="entry name" value="RVT_2"/>
</dbReference>
<evidence type="ECO:0000259" key="1">
    <source>
        <dbReference type="Pfam" id="PF07727"/>
    </source>
</evidence>
<dbReference type="Proteomes" id="UP001318860">
    <property type="component" value="Unassembled WGS sequence"/>
</dbReference>
<dbReference type="InterPro" id="IPR043502">
    <property type="entry name" value="DNA/RNA_pol_sf"/>
</dbReference>
<proteinExistence type="predicted"/>
<dbReference type="SUPFAM" id="SSF56672">
    <property type="entry name" value="DNA/RNA polymerases"/>
    <property type="match status" value="1"/>
</dbReference>
<gene>
    <name evidence="2" type="ORF">DH2020_022390</name>
</gene>
<evidence type="ECO:0000313" key="2">
    <source>
        <dbReference type="EMBL" id="KAK6145570.1"/>
    </source>
</evidence>
<evidence type="ECO:0000313" key="3">
    <source>
        <dbReference type="Proteomes" id="UP001318860"/>
    </source>
</evidence>
<dbReference type="Pfam" id="PF07727">
    <property type="entry name" value="RVT_2"/>
    <property type="match status" value="1"/>
</dbReference>
<reference evidence="2 3" key="1">
    <citation type="journal article" date="2021" name="Comput. Struct. Biotechnol. J.">
        <title>De novo genome assembly of the potent medicinal plant Rehmannia glutinosa using nanopore technology.</title>
        <authorList>
            <person name="Ma L."/>
            <person name="Dong C."/>
            <person name="Song C."/>
            <person name="Wang X."/>
            <person name="Zheng X."/>
            <person name="Niu Y."/>
            <person name="Chen S."/>
            <person name="Feng W."/>
        </authorList>
    </citation>
    <scope>NUCLEOTIDE SEQUENCE [LARGE SCALE GENOMIC DNA]</scope>
    <source>
        <strain evidence="2">DH-2019</strain>
    </source>
</reference>
<comment type="caution">
    <text evidence="2">The sequence shown here is derived from an EMBL/GenBank/DDBJ whole genome shotgun (WGS) entry which is preliminary data.</text>
</comment>
<feature type="domain" description="Reverse transcriptase Ty1/copia-type" evidence="1">
    <location>
        <begin position="15"/>
        <end position="101"/>
    </location>
</feature>
<name>A0ABR0WHF8_REHGL</name>